<dbReference type="GO" id="GO:0009228">
    <property type="term" value="P:thiamine biosynthetic process"/>
    <property type="evidence" value="ECO:0007669"/>
    <property type="project" value="InterPro"/>
</dbReference>
<dbReference type="CDD" id="cd01169">
    <property type="entry name" value="HMPP_kinase"/>
    <property type="match status" value="1"/>
</dbReference>
<keyword evidence="4" id="KW-0547">Nucleotide-binding</keyword>
<dbReference type="Gene3D" id="3.40.1190.20">
    <property type="match status" value="1"/>
</dbReference>
<dbReference type="NCBIfam" id="TIGR00097">
    <property type="entry name" value="HMP-P_kinase"/>
    <property type="match status" value="1"/>
</dbReference>
<keyword evidence="5 8" id="KW-0418">Kinase</keyword>
<evidence type="ECO:0000313" key="8">
    <source>
        <dbReference type="EMBL" id="ACF46043.1"/>
    </source>
</evidence>
<name>B4S7K6_PROA2</name>
<protein>
    <recommendedName>
        <fullName evidence="2">hydroxymethylpyrimidine kinase</fullName>
        <ecNumber evidence="2">2.7.1.49</ecNumber>
    </recommendedName>
</protein>
<dbReference type="GO" id="GO:0008972">
    <property type="term" value="F:phosphomethylpyrimidine kinase activity"/>
    <property type="evidence" value="ECO:0007669"/>
    <property type="project" value="InterPro"/>
</dbReference>
<evidence type="ECO:0000313" key="9">
    <source>
        <dbReference type="Proteomes" id="UP000002725"/>
    </source>
</evidence>
<dbReference type="GO" id="GO:0005829">
    <property type="term" value="C:cytosol"/>
    <property type="evidence" value="ECO:0007669"/>
    <property type="project" value="TreeGrafter"/>
</dbReference>
<dbReference type="HOGENOM" id="CLU_020520_0_2_10"/>
<dbReference type="PANTHER" id="PTHR20858">
    <property type="entry name" value="PHOSPHOMETHYLPYRIMIDINE KINASE"/>
    <property type="match status" value="1"/>
</dbReference>
<keyword evidence="9" id="KW-1185">Reference proteome</keyword>
<evidence type="ECO:0000256" key="2">
    <source>
        <dbReference type="ARBA" id="ARBA00012135"/>
    </source>
</evidence>
<evidence type="ECO:0000256" key="1">
    <source>
        <dbReference type="ARBA" id="ARBA00004948"/>
    </source>
</evidence>
<dbReference type="STRING" id="290512.Paes_1004"/>
<gene>
    <name evidence="8" type="ordered locus">Paes_1004</name>
</gene>
<sequence length="275" mass="29485">MKKSYTTVLSIAGSDGSGGAGIQADLKTIAALGCYGLSAITALTAQNTCDVESFTAVEPEFISHQIDVLNKDIRIDAIKIGMLGSQKAIGSIACSIRKMKSLRPIVLDTVLISSSGSHLLPEESIDELKRELFPLARLITPNLPEASKLTGRTELPSSKTEIRKVAEKLLITGPEAVLVKGGHMQGDRCEDLLLSGREERWFSSPRISTVNTHGTGCTLSSAIACFLAKGRGLEDAVAEGRNYLLGALEAGSFFHLGKGSGPLDHLYRYRQMPDR</sequence>
<evidence type="ECO:0000256" key="3">
    <source>
        <dbReference type="ARBA" id="ARBA00022679"/>
    </source>
</evidence>
<dbReference type="EMBL" id="CP001108">
    <property type="protein sequence ID" value="ACF46043.1"/>
    <property type="molecule type" value="Genomic_DNA"/>
</dbReference>
<keyword evidence="3" id="KW-0808">Transferase</keyword>
<evidence type="ECO:0000256" key="6">
    <source>
        <dbReference type="ARBA" id="ARBA00022840"/>
    </source>
</evidence>
<dbReference type="PANTHER" id="PTHR20858:SF17">
    <property type="entry name" value="HYDROXYMETHYLPYRIMIDINE_PHOSPHOMETHYLPYRIMIDINE KINASE THI20-RELATED"/>
    <property type="match status" value="1"/>
</dbReference>
<dbReference type="KEGG" id="paa:Paes_1004"/>
<proteinExistence type="predicted"/>
<dbReference type="InterPro" id="IPR004399">
    <property type="entry name" value="HMP/HMP-P_kinase_dom"/>
</dbReference>
<organism evidence="8 9">
    <name type="scientific">Prosthecochloris aestuarii (strain DSM 271 / SK 413)</name>
    <dbReference type="NCBI Taxonomy" id="290512"/>
    <lineage>
        <taxon>Bacteria</taxon>
        <taxon>Pseudomonadati</taxon>
        <taxon>Chlorobiota</taxon>
        <taxon>Chlorobiia</taxon>
        <taxon>Chlorobiales</taxon>
        <taxon>Chlorobiaceae</taxon>
        <taxon>Prosthecochloris</taxon>
    </lineage>
</organism>
<dbReference type="EC" id="2.7.1.49" evidence="2"/>
<dbReference type="InterPro" id="IPR013749">
    <property type="entry name" value="PM/HMP-P_kinase-1"/>
</dbReference>
<dbReference type="InterPro" id="IPR029056">
    <property type="entry name" value="Ribokinase-like"/>
</dbReference>
<comment type="pathway">
    <text evidence="1">Cofactor biosynthesis; thiamine diphosphate biosynthesis.</text>
</comment>
<dbReference type="Pfam" id="PF08543">
    <property type="entry name" value="Phos_pyr_kin"/>
    <property type="match status" value="1"/>
</dbReference>
<dbReference type="FunFam" id="3.40.1190.20:FF:000003">
    <property type="entry name" value="Phosphomethylpyrimidine kinase ThiD"/>
    <property type="match status" value="1"/>
</dbReference>
<evidence type="ECO:0000256" key="4">
    <source>
        <dbReference type="ARBA" id="ARBA00022741"/>
    </source>
</evidence>
<dbReference type="GO" id="GO:0008902">
    <property type="term" value="F:hydroxymethylpyrimidine kinase activity"/>
    <property type="evidence" value="ECO:0007669"/>
    <property type="project" value="UniProtKB-EC"/>
</dbReference>
<reference evidence="8" key="1">
    <citation type="submission" date="2008-06" db="EMBL/GenBank/DDBJ databases">
        <title>Complete sequence of chromosome of Prosthecochloris aestuarii DSM 271.</title>
        <authorList>
            <consortium name="US DOE Joint Genome Institute"/>
            <person name="Lucas S."/>
            <person name="Copeland A."/>
            <person name="Lapidus A."/>
            <person name="Glavina del Rio T."/>
            <person name="Dalin E."/>
            <person name="Tice H."/>
            <person name="Bruce D."/>
            <person name="Goodwin L."/>
            <person name="Pitluck S."/>
            <person name="Schmutz J."/>
            <person name="Larimer F."/>
            <person name="Land M."/>
            <person name="Hauser L."/>
            <person name="Kyrpides N."/>
            <person name="Anderson I."/>
            <person name="Liu Z."/>
            <person name="Li T."/>
            <person name="Zhao F."/>
            <person name="Overmann J."/>
            <person name="Bryant D.A."/>
            <person name="Richardson P."/>
        </authorList>
    </citation>
    <scope>NUCLEOTIDE SEQUENCE [LARGE SCALE GENOMIC DNA]</scope>
    <source>
        <strain evidence="8">DSM 271</strain>
    </source>
</reference>
<dbReference type="AlphaFoldDB" id="B4S7K6"/>
<feature type="domain" description="Pyridoxamine kinase/Phosphomethylpyrimidine kinase" evidence="7">
    <location>
        <begin position="15"/>
        <end position="263"/>
    </location>
</feature>
<dbReference type="SUPFAM" id="SSF53613">
    <property type="entry name" value="Ribokinase-like"/>
    <property type="match status" value="1"/>
</dbReference>
<dbReference type="eggNOG" id="COG0351">
    <property type="taxonomic scope" value="Bacteria"/>
</dbReference>
<evidence type="ECO:0000259" key="7">
    <source>
        <dbReference type="Pfam" id="PF08543"/>
    </source>
</evidence>
<dbReference type="Proteomes" id="UP000002725">
    <property type="component" value="Chromosome"/>
</dbReference>
<dbReference type="GO" id="GO:0005524">
    <property type="term" value="F:ATP binding"/>
    <property type="evidence" value="ECO:0007669"/>
    <property type="project" value="UniProtKB-KW"/>
</dbReference>
<dbReference type="RefSeq" id="WP_012505580.1">
    <property type="nucleotide sequence ID" value="NC_011059.1"/>
</dbReference>
<accession>B4S7K6</accession>
<evidence type="ECO:0000256" key="5">
    <source>
        <dbReference type="ARBA" id="ARBA00022777"/>
    </source>
</evidence>
<keyword evidence="6" id="KW-0067">ATP-binding</keyword>